<keyword evidence="4" id="KW-0378">Hydrolase</keyword>
<feature type="domain" description="Peptidase M14" evidence="8">
    <location>
        <begin position="20"/>
        <end position="389"/>
    </location>
</feature>
<sequence length="602" mass="66497">MEISDALSLLDSLHLGFRQRYLDYETLTAQARAWAERFPDLVRLRSIGKSLEGRDLWLLTIGPDPDRVRPSVWVDGNMHAGELCGSSAALAIAEDVIRLHLASASSPESHARDGAPNLPPRVRASAAKVLFHVLPRMCPDGAEAVLHEGRWVRSNPRDRRHERHQVPRWVARDVDGDGLSLAMRKRDPGGEFVESAEIPGLMLPRTFEDEGPFYKLYPEGVIEPFDGVTIPVPNYLSDNDTDLNRNFPWSWAPEHEQFGAGAFAASEPESRAVVEFVGEHPEIFAWLNLHTFGGVFIRPLGDAPDKKMNPDDLALFRAIGAFSESITGYPMVSGFEEFLYSPDTPIRGDLSAFAYHQRGTIGYVCELWDLFAQAGLERKKPFIANYDSLSRDDLLKVARWDRDHNQSRVTRPWRTFQHPQLGEVEVGGRDARVGIQNPPFERIAEVCAKQSAAFLRVAALAPDIVLSTPTVTALGEDLFRVEVTVENHGYLPSYVLSSAKSLPWNQPLLAEVVTEGAAALVSPTEARCDVGHLAGWGHGQDAAYLLLQHSHNGSSSRKLTWVVSRATANASSPAAVGAGLVTIRVRGARTGLIERRIELPGR</sequence>
<keyword evidence="3" id="KW-0645">Protease</keyword>
<evidence type="ECO:0000256" key="7">
    <source>
        <dbReference type="PROSITE-ProRule" id="PRU01379"/>
    </source>
</evidence>
<organism evidence="9 10">
    <name type="scientific">Pendulispora albinea</name>
    <dbReference type="NCBI Taxonomy" id="2741071"/>
    <lineage>
        <taxon>Bacteria</taxon>
        <taxon>Pseudomonadati</taxon>
        <taxon>Myxococcota</taxon>
        <taxon>Myxococcia</taxon>
        <taxon>Myxococcales</taxon>
        <taxon>Sorangiineae</taxon>
        <taxon>Pendulisporaceae</taxon>
        <taxon>Pendulispora</taxon>
    </lineage>
</organism>
<keyword evidence="5" id="KW-0862">Zinc</keyword>
<protein>
    <submittedName>
        <fullName evidence="9">M14 family metallopeptidase</fullName>
    </submittedName>
</protein>
<feature type="active site" description="Proton donor/acceptor" evidence="7">
    <location>
        <position position="366"/>
    </location>
</feature>
<dbReference type="CDD" id="cd06905">
    <property type="entry name" value="M14-like"/>
    <property type="match status" value="1"/>
</dbReference>
<comment type="cofactor">
    <cofactor evidence="1">
        <name>Zn(2+)</name>
        <dbReference type="ChEBI" id="CHEBI:29105"/>
    </cofactor>
</comment>
<dbReference type="Proteomes" id="UP001370348">
    <property type="component" value="Chromosome"/>
</dbReference>
<evidence type="ECO:0000259" key="8">
    <source>
        <dbReference type="PROSITE" id="PS52035"/>
    </source>
</evidence>
<evidence type="ECO:0000256" key="3">
    <source>
        <dbReference type="ARBA" id="ARBA00022670"/>
    </source>
</evidence>
<evidence type="ECO:0000256" key="6">
    <source>
        <dbReference type="ARBA" id="ARBA00023049"/>
    </source>
</evidence>
<keyword evidence="6" id="KW-0482">Metalloprotease</keyword>
<gene>
    <name evidence="9" type="ORF">LZC94_26275</name>
</gene>
<dbReference type="SUPFAM" id="SSF53187">
    <property type="entry name" value="Zn-dependent exopeptidases"/>
    <property type="match status" value="1"/>
</dbReference>
<proteinExistence type="inferred from homology"/>
<keyword evidence="10" id="KW-1185">Reference proteome</keyword>
<dbReference type="Gene3D" id="3.40.630.10">
    <property type="entry name" value="Zn peptidases"/>
    <property type="match status" value="1"/>
</dbReference>
<dbReference type="PANTHER" id="PTHR11705:SF143">
    <property type="entry name" value="SLL0236 PROTEIN"/>
    <property type="match status" value="1"/>
</dbReference>
<dbReference type="PROSITE" id="PS52035">
    <property type="entry name" value="PEPTIDASE_M14"/>
    <property type="match status" value="1"/>
</dbReference>
<evidence type="ECO:0000256" key="5">
    <source>
        <dbReference type="ARBA" id="ARBA00022833"/>
    </source>
</evidence>
<dbReference type="EMBL" id="CP089984">
    <property type="protein sequence ID" value="WXB11365.1"/>
    <property type="molecule type" value="Genomic_DNA"/>
</dbReference>
<evidence type="ECO:0000313" key="9">
    <source>
        <dbReference type="EMBL" id="WXB11365.1"/>
    </source>
</evidence>
<comment type="similarity">
    <text evidence="2 7">Belongs to the peptidase M14 family.</text>
</comment>
<dbReference type="SMART" id="SM00631">
    <property type="entry name" value="Zn_pept"/>
    <property type="match status" value="1"/>
</dbReference>
<dbReference type="RefSeq" id="WP_394820982.1">
    <property type="nucleotide sequence ID" value="NZ_CP089984.1"/>
</dbReference>
<dbReference type="PRINTS" id="PR00765">
    <property type="entry name" value="CRBOXYPTASEA"/>
</dbReference>
<name>A0ABZ2LLZ2_9BACT</name>
<accession>A0ABZ2LLZ2</accession>
<dbReference type="InterPro" id="IPR000834">
    <property type="entry name" value="Peptidase_M14"/>
</dbReference>
<evidence type="ECO:0000256" key="1">
    <source>
        <dbReference type="ARBA" id="ARBA00001947"/>
    </source>
</evidence>
<dbReference type="PANTHER" id="PTHR11705">
    <property type="entry name" value="PROTEASE FAMILY M14 CARBOXYPEPTIDASE A,B"/>
    <property type="match status" value="1"/>
</dbReference>
<evidence type="ECO:0000256" key="4">
    <source>
        <dbReference type="ARBA" id="ARBA00022801"/>
    </source>
</evidence>
<evidence type="ECO:0000313" key="10">
    <source>
        <dbReference type="Proteomes" id="UP001370348"/>
    </source>
</evidence>
<dbReference type="Pfam" id="PF00246">
    <property type="entry name" value="Peptidase_M14"/>
    <property type="match status" value="1"/>
</dbReference>
<reference evidence="9 10" key="1">
    <citation type="submission" date="2021-12" db="EMBL/GenBank/DDBJ databases">
        <title>Discovery of the Pendulisporaceae a myxobacterial family with distinct sporulation behavior and unique specialized metabolism.</title>
        <authorList>
            <person name="Garcia R."/>
            <person name="Popoff A."/>
            <person name="Bader C.D."/>
            <person name="Loehr J."/>
            <person name="Walesch S."/>
            <person name="Walt C."/>
            <person name="Boldt J."/>
            <person name="Bunk B."/>
            <person name="Haeckl F.J.F.P.J."/>
            <person name="Gunesch A.P."/>
            <person name="Birkelbach J."/>
            <person name="Nuebel U."/>
            <person name="Pietschmann T."/>
            <person name="Bach T."/>
            <person name="Mueller R."/>
        </authorList>
    </citation>
    <scope>NUCLEOTIDE SEQUENCE [LARGE SCALE GENOMIC DNA]</scope>
    <source>
        <strain evidence="9 10">MSr11954</strain>
    </source>
</reference>
<evidence type="ECO:0000256" key="2">
    <source>
        <dbReference type="ARBA" id="ARBA00005988"/>
    </source>
</evidence>